<dbReference type="EMBL" id="BMYD01000002">
    <property type="protein sequence ID" value="GHA81088.1"/>
    <property type="molecule type" value="Genomic_DNA"/>
</dbReference>
<comment type="caution">
    <text evidence="10">The sequence shown here is derived from an EMBL/GenBank/DDBJ whole genome shotgun (WGS) entry which is preliminary data.</text>
</comment>
<keyword evidence="11" id="KW-1185">Reference proteome</keyword>
<dbReference type="GO" id="GO:0005737">
    <property type="term" value="C:cytoplasm"/>
    <property type="evidence" value="ECO:0007669"/>
    <property type="project" value="UniProtKB-SubCell"/>
</dbReference>
<dbReference type="InterPro" id="IPR022953">
    <property type="entry name" value="ATP_PFK"/>
</dbReference>
<accession>A0A918SZR3</accession>
<comment type="subunit">
    <text evidence="8">Homodimer.</text>
</comment>
<feature type="binding site" evidence="8">
    <location>
        <position position="252"/>
    </location>
    <ligand>
        <name>substrate</name>
    </ligand>
</feature>
<dbReference type="NCBIfam" id="NF010675">
    <property type="entry name" value="PRK14072.1"/>
    <property type="match status" value="1"/>
</dbReference>
<gene>
    <name evidence="10" type="primary">pfkA</name>
    <name evidence="8" type="synonym">pfp</name>
    <name evidence="10" type="ORF">GCM10007067_19030</name>
</gene>
<keyword evidence="3 8" id="KW-0808">Transferase</keyword>
<protein>
    <recommendedName>
        <fullName evidence="8">Pyrophosphate--fructose 6-phosphate 1-phosphotransferase</fullName>
        <ecNumber evidence="8">2.7.1.90</ecNumber>
    </recommendedName>
    <alternativeName>
        <fullName evidence="8">6-phosphofructokinase, pyrophosphate dependent</fullName>
    </alternativeName>
    <alternativeName>
        <fullName evidence="8">PPi-dependent phosphofructokinase</fullName>
        <shortName evidence="8">PPi-PFK</shortName>
    </alternativeName>
    <alternativeName>
        <fullName evidence="8">Pyrophosphate-dependent 6-phosphofructose-1-kinase</fullName>
    </alternativeName>
</protein>
<dbReference type="RefSeq" id="WP_189455783.1">
    <property type="nucleotide sequence ID" value="NZ_BMYD01000002.1"/>
</dbReference>
<evidence type="ECO:0000256" key="6">
    <source>
        <dbReference type="ARBA" id="ARBA00022842"/>
    </source>
</evidence>
<reference evidence="10" key="2">
    <citation type="submission" date="2020-09" db="EMBL/GenBank/DDBJ databases">
        <authorList>
            <person name="Sun Q."/>
            <person name="Kim S."/>
        </authorList>
    </citation>
    <scope>NUCLEOTIDE SEQUENCE</scope>
    <source>
        <strain evidence="10">KCTC 23077</strain>
    </source>
</reference>
<comment type="function">
    <text evidence="2 8">Catalyzes the phosphorylation of D-fructose 6-phosphate, the first committing step of glycolysis. Uses inorganic phosphate (PPi) as phosphoryl donor instead of ATP like common ATP-dependent phosphofructokinases (ATP-PFKs), which renders the reaction reversible, and can thus function both in glycolysis and gluconeogenesis. Consistently, PPi-PFK can replace the enzymes of both the forward (ATP-PFK) and reverse (fructose-bisphosphatase (FBPase)) reactions.</text>
</comment>
<comment type="cofactor">
    <cofactor evidence="1 8">
        <name>Mg(2+)</name>
        <dbReference type="ChEBI" id="CHEBI:18420"/>
    </cofactor>
</comment>
<dbReference type="Gene3D" id="3.40.50.450">
    <property type="match status" value="1"/>
</dbReference>
<feature type="binding site" evidence="8">
    <location>
        <begin position="303"/>
        <end position="306"/>
    </location>
    <ligand>
        <name>substrate</name>
    </ligand>
</feature>
<feature type="binding site" evidence="8">
    <location>
        <begin position="195"/>
        <end position="197"/>
    </location>
    <ligand>
        <name>substrate</name>
    </ligand>
</feature>
<dbReference type="Proteomes" id="UP000646426">
    <property type="component" value="Unassembled WGS sequence"/>
</dbReference>
<dbReference type="AlphaFoldDB" id="A0A918SZR3"/>
<evidence type="ECO:0000256" key="1">
    <source>
        <dbReference type="ARBA" id="ARBA00001946"/>
    </source>
</evidence>
<dbReference type="EC" id="2.7.1.90" evidence="8"/>
<feature type="site" description="Important for catalytic activity and substrate specificity; stabilizes the transition state when the phosphoryl donor is PPi; prevents ATP from binding by mimicking the alpha-phosphate group of ATP" evidence="8">
    <location>
        <position position="120"/>
    </location>
</feature>
<comment type="activity regulation">
    <text evidence="8">Non-allosteric.</text>
</comment>
<evidence type="ECO:0000256" key="5">
    <source>
        <dbReference type="ARBA" id="ARBA00022777"/>
    </source>
</evidence>
<feature type="binding site" evidence="8">
    <location>
        <position position="21"/>
    </location>
    <ligand>
        <name>diphosphate</name>
        <dbReference type="ChEBI" id="CHEBI:33019"/>
    </ligand>
</feature>
<sequence>MARERLTVPSRGTLFYAQSGGVTAVINATASAVITAARARKLRVLAGRNGILGALREELIDTSHESAATIRALAHTPGGAFGSCRVKLKSLEDDRPKYERMLEVFRAHDVRWFLYNGGNDSADTALKVSRLAAEFGYPLTCIGVPKTVDNDLAVTDTCPGFGSAAKYTAVSVREAALDVIAMADTSTKVFVYEAMGRHAGWLAAAAGLAGRELDEAPHIILFPEREFDQAAFLAQVDATVARVGHCVVVASEGIRTADGRFVADAGGGKDAFGHTQLGGVAAWLAGRVKDALGHKVHWTLPDYLQRSARHLASATDLKQAQAVGKAAVEYALKGMNGTMPVIVRTSDAPYRWTVRPAPLEEIANHEKTMPDGFIREDGFGITDAARRYLEPLIRGEAPPPYGRDGLPKYVRLANRLVPQRLPPAGF</sequence>
<evidence type="ECO:0000256" key="3">
    <source>
        <dbReference type="ARBA" id="ARBA00022679"/>
    </source>
</evidence>
<feature type="domain" description="Phosphofructokinase" evidence="9">
    <location>
        <begin position="17"/>
        <end position="330"/>
    </location>
</feature>
<proteinExistence type="inferred from homology"/>
<dbReference type="Pfam" id="PF00365">
    <property type="entry name" value="PFK"/>
    <property type="match status" value="1"/>
</dbReference>
<comment type="similarity">
    <text evidence="8">Belongs to the phosphofructokinase type A (PFKA) family. PPi-dependent PFK group II subfamily. Clade 'B2' sub-subfamily.</text>
</comment>
<comment type="pathway">
    <text evidence="8">Carbohydrate degradation; glycolysis; D-glyceraldehyde 3-phosphate and glycerone phosphate from D-glucose: step 3/4.</text>
</comment>
<dbReference type="PIRSF" id="PIRSF036483">
    <property type="entry name" value="PFK_XF0274"/>
    <property type="match status" value="1"/>
</dbReference>
<dbReference type="InterPro" id="IPR035966">
    <property type="entry name" value="PKF_sf"/>
</dbReference>
<reference evidence="10" key="1">
    <citation type="journal article" date="2014" name="Int. J. Syst. Evol. Microbiol.">
        <title>Complete genome sequence of Corynebacterium casei LMG S-19264T (=DSM 44701T), isolated from a smear-ripened cheese.</title>
        <authorList>
            <consortium name="US DOE Joint Genome Institute (JGI-PGF)"/>
            <person name="Walter F."/>
            <person name="Albersmeier A."/>
            <person name="Kalinowski J."/>
            <person name="Ruckert C."/>
        </authorList>
    </citation>
    <scope>NUCLEOTIDE SEQUENCE</scope>
    <source>
        <strain evidence="10">KCTC 23077</strain>
    </source>
</reference>
<dbReference type="GO" id="GO:0003872">
    <property type="term" value="F:6-phosphofructokinase activity"/>
    <property type="evidence" value="ECO:0007669"/>
    <property type="project" value="UniProtKB-UniRule"/>
</dbReference>
<dbReference type="SUPFAM" id="SSF53784">
    <property type="entry name" value="Phosphofructokinase"/>
    <property type="match status" value="1"/>
</dbReference>
<dbReference type="GO" id="GO:0006002">
    <property type="term" value="P:fructose 6-phosphate metabolic process"/>
    <property type="evidence" value="ECO:0007669"/>
    <property type="project" value="InterPro"/>
</dbReference>
<dbReference type="Gene3D" id="3.40.50.460">
    <property type="entry name" value="Phosphofructokinase domain"/>
    <property type="match status" value="1"/>
</dbReference>
<keyword evidence="4 8" id="KW-0479">Metal-binding</keyword>
<dbReference type="GO" id="GO:0046872">
    <property type="term" value="F:metal ion binding"/>
    <property type="evidence" value="ECO:0007669"/>
    <property type="project" value="UniProtKB-KW"/>
</dbReference>
<feature type="site" description="Important for catalytic activity; stabilizes the transition state when the phosphoryl donor is PPi" evidence="8">
    <location>
        <position position="146"/>
    </location>
</feature>
<dbReference type="HAMAP" id="MF_01978">
    <property type="entry name" value="Phosphofructokinase_II_B2"/>
    <property type="match status" value="1"/>
</dbReference>
<keyword evidence="5 8" id="KW-0418">Kinase</keyword>
<feature type="binding site" evidence="8">
    <location>
        <begin position="147"/>
        <end position="149"/>
    </location>
    <ligand>
        <name>substrate</name>
    </ligand>
</feature>
<dbReference type="PRINTS" id="PR00476">
    <property type="entry name" value="PHFRCTKINASE"/>
</dbReference>
<evidence type="ECO:0000256" key="2">
    <source>
        <dbReference type="ARBA" id="ARBA00003138"/>
    </source>
</evidence>
<keyword evidence="8" id="KW-0324">Glycolysis</keyword>
<evidence type="ECO:0000256" key="8">
    <source>
        <dbReference type="HAMAP-Rule" id="MF_01978"/>
    </source>
</evidence>
<evidence type="ECO:0000256" key="7">
    <source>
        <dbReference type="ARBA" id="ARBA00048072"/>
    </source>
</evidence>
<feature type="binding site" evidence="8">
    <location>
        <position position="119"/>
    </location>
    <ligand>
        <name>Mg(2+)</name>
        <dbReference type="ChEBI" id="CHEBI:18420"/>
        <note>catalytic</note>
    </ligand>
</feature>
<comment type="catalytic activity">
    <reaction evidence="7 8">
        <text>beta-D-fructose 6-phosphate + diphosphate = beta-D-fructose 1,6-bisphosphate + phosphate + H(+)</text>
        <dbReference type="Rhea" id="RHEA:13613"/>
        <dbReference type="ChEBI" id="CHEBI:15378"/>
        <dbReference type="ChEBI" id="CHEBI:32966"/>
        <dbReference type="ChEBI" id="CHEBI:33019"/>
        <dbReference type="ChEBI" id="CHEBI:43474"/>
        <dbReference type="ChEBI" id="CHEBI:57634"/>
        <dbReference type="EC" id="2.7.1.90"/>
    </reaction>
</comment>
<organism evidence="10 11">
    <name type="scientific">Cognatilysobacter bugurensis</name>
    <dbReference type="NCBI Taxonomy" id="543356"/>
    <lineage>
        <taxon>Bacteria</taxon>
        <taxon>Pseudomonadati</taxon>
        <taxon>Pseudomonadota</taxon>
        <taxon>Gammaproteobacteria</taxon>
        <taxon>Lysobacterales</taxon>
        <taxon>Lysobacteraceae</taxon>
        <taxon>Cognatilysobacter</taxon>
    </lineage>
</organism>
<evidence type="ECO:0000256" key="4">
    <source>
        <dbReference type="ARBA" id="ARBA00022723"/>
    </source>
</evidence>
<name>A0A918SZR3_9GAMM</name>
<feature type="active site" description="Proton acceptor" evidence="8">
    <location>
        <position position="149"/>
    </location>
</feature>
<keyword evidence="8" id="KW-0963">Cytoplasm</keyword>
<evidence type="ECO:0000313" key="10">
    <source>
        <dbReference type="EMBL" id="GHA81088.1"/>
    </source>
</evidence>
<comment type="subcellular location">
    <subcellularLocation>
        <location evidence="8">Cytoplasm</location>
    </subcellularLocation>
</comment>
<dbReference type="GO" id="GO:0047334">
    <property type="term" value="F:diphosphate-fructose-6-phosphate 1-phosphotransferase activity"/>
    <property type="evidence" value="ECO:0007669"/>
    <property type="project" value="UniProtKB-EC"/>
</dbReference>
<evidence type="ECO:0000313" key="11">
    <source>
        <dbReference type="Proteomes" id="UP000646426"/>
    </source>
</evidence>
<keyword evidence="6 8" id="KW-0460">Magnesium</keyword>
<dbReference type="InterPro" id="IPR011404">
    <property type="entry name" value="PPi-PFK"/>
</dbReference>
<dbReference type="InterPro" id="IPR000023">
    <property type="entry name" value="Phosphofructokinase_dom"/>
</dbReference>
<evidence type="ECO:0000259" key="9">
    <source>
        <dbReference type="Pfam" id="PF00365"/>
    </source>
</evidence>
<dbReference type="PANTHER" id="PTHR45770">
    <property type="entry name" value="ATP-DEPENDENT 6-PHOSPHOFRUCTOKINASE 1"/>
    <property type="match status" value="1"/>
</dbReference>
<dbReference type="InterPro" id="IPR050929">
    <property type="entry name" value="PFKA"/>
</dbReference>